<dbReference type="UniPathway" id="UPA00343"/>
<reference evidence="2 3" key="1">
    <citation type="journal article" date="2012" name="J. Bacteriol.">
        <title>Complete Genome Sequence of Leptospirillum ferrooxidans Strain C2-3, Isolated from a Fresh Volcanic Ash Deposit on the Island of Miyake, Japan.</title>
        <authorList>
            <person name="Fujimura R."/>
            <person name="Sato Y."/>
            <person name="Nishizawa T."/>
            <person name="Oshima K."/>
            <person name="Kim S.-W."/>
            <person name="Hattori M."/>
            <person name="Kamijo T."/>
            <person name="Ohta H."/>
        </authorList>
    </citation>
    <scope>NUCLEOTIDE SEQUENCE [LARGE SCALE GENOMIC DNA]</scope>
    <source>
        <strain evidence="2 3">C2-3</strain>
    </source>
</reference>
<dbReference type="HOGENOM" id="CLU_038782_0_0_0"/>
<dbReference type="eggNOG" id="COG2377">
    <property type="taxonomic scope" value="Bacteria"/>
</dbReference>
<keyword evidence="1" id="KW-0119">Carbohydrate metabolism</keyword>
<dbReference type="GO" id="GO:0097175">
    <property type="term" value="P:1,6-anhydro-N-acetyl-beta-muramic acid catabolic process"/>
    <property type="evidence" value="ECO:0007669"/>
    <property type="project" value="UniProtKB-UniRule"/>
</dbReference>
<dbReference type="KEGG" id="lfc:LFE_2350"/>
<dbReference type="Pfam" id="PF03702">
    <property type="entry name" value="AnmK"/>
    <property type="match status" value="1"/>
</dbReference>
<dbReference type="STRING" id="1162668.LFE_2350"/>
<dbReference type="GO" id="GO:0006040">
    <property type="term" value="P:amino sugar metabolic process"/>
    <property type="evidence" value="ECO:0007669"/>
    <property type="project" value="InterPro"/>
</dbReference>
<organism evidence="2 3">
    <name type="scientific">Leptospirillum ferrooxidans (strain C2-3)</name>
    <dbReference type="NCBI Taxonomy" id="1162668"/>
    <lineage>
        <taxon>Bacteria</taxon>
        <taxon>Pseudomonadati</taxon>
        <taxon>Nitrospirota</taxon>
        <taxon>Nitrospiria</taxon>
        <taxon>Nitrospirales</taxon>
        <taxon>Nitrospiraceae</taxon>
        <taxon>Leptospirillum</taxon>
    </lineage>
</organism>
<keyword evidence="1" id="KW-0808">Transferase</keyword>
<comment type="function">
    <text evidence="1">Catalyzes the specific phosphorylation of 1,6-anhydro-N-acetylmuramic acid (anhMurNAc) with the simultaneous cleavage of the 1,6-anhydro ring, generating MurNAc-6-P. Is required for the utilization of anhMurNAc either imported from the medium or derived from its own cell wall murein, and thus plays a role in cell wall recycling.</text>
</comment>
<evidence type="ECO:0000313" key="2">
    <source>
        <dbReference type="EMBL" id="BAM08022.1"/>
    </source>
</evidence>
<dbReference type="GO" id="GO:0009254">
    <property type="term" value="P:peptidoglycan turnover"/>
    <property type="evidence" value="ECO:0007669"/>
    <property type="project" value="UniProtKB-UniRule"/>
</dbReference>
<dbReference type="AlphaFoldDB" id="I0IRX3"/>
<sequence>MAGKSRYFTDGFVCAGFMCGSSLDGLDGALIRVRKRSVSLLAFAHHPFDNSFSDTIRNGLAGNAPGKTISGFWGMTENLVSLVELDLFKKLLASASISEKEVDLIGSHGITSSHHPSAGLSLSGIPIPGHTVQLTNPHLLTEAFGIPVVSDFRRTDVASGGEGAPLAPIFHRAVLTHKTINRAFLNLGGIANITSLPSRRGSGNPIIAFDTGPGNMLIDAGARWISKGKRGFDPNGEMAGNGQAVESLVEKVCQDPWLHRAPPKSTGRESWGEDRFREILGQMPLRFSPEDLMATLTEITALSVAKSLDWITPCPEEIIVGGGGARNLTLMNRLRIRCNKEVSPSETLGIPAQAVESMAFAYLALLSMTQRPGTLPELTGGKAGRVLGTVTFPSSRSLASILPGMIRGGDIHLPFPDRARARMLPGPG</sequence>
<keyword evidence="1" id="KW-0418">Kinase</keyword>
<comment type="similarity">
    <text evidence="1">Belongs to the anhydro-N-acetylmuramic acid kinase family.</text>
</comment>
<dbReference type="HAMAP" id="MF_01270">
    <property type="entry name" value="AnhMurNAc_kinase"/>
    <property type="match status" value="1"/>
</dbReference>
<dbReference type="SUPFAM" id="SSF53067">
    <property type="entry name" value="Actin-like ATPase domain"/>
    <property type="match status" value="1"/>
</dbReference>
<feature type="binding site" evidence="1">
    <location>
        <begin position="20"/>
        <end position="27"/>
    </location>
    <ligand>
        <name>ATP</name>
        <dbReference type="ChEBI" id="CHEBI:30616"/>
    </ligand>
</feature>
<evidence type="ECO:0000313" key="3">
    <source>
        <dbReference type="Proteomes" id="UP000007382"/>
    </source>
</evidence>
<dbReference type="PANTHER" id="PTHR30605">
    <property type="entry name" value="ANHYDRO-N-ACETYLMURAMIC ACID KINASE"/>
    <property type="match status" value="1"/>
</dbReference>
<name>I0IRX3_LEPFC</name>
<dbReference type="EMBL" id="AP012342">
    <property type="protein sequence ID" value="BAM08022.1"/>
    <property type="molecule type" value="Genomic_DNA"/>
</dbReference>
<dbReference type="Proteomes" id="UP000007382">
    <property type="component" value="Chromosome"/>
</dbReference>
<dbReference type="InterPro" id="IPR043129">
    <property type="entry name" value="ATPase_NBD"/>
</dbReference>
<keyword evidence="1" id="KW-0067">ATP-binding</keyword>
<proteinExistence type="inferred from homology"/>
<dbReference type="PANTHER" id="PTHR30605:SF0">
    <property type="entry name" value="ANHYDRO-N-ACETYLMURAMIC ACID KINASE"/>
    <property type="match status" value="1"/>
</dbReference>
<dbReference type="UniPathway" id="UPA00544"/>
<comment type="catalytic activity">
    <reaction evidence="1">
        <text>1,6-anhydro-N-acetyl-beta-muramate + ATP + H2O = N-acetyl-D-muramate 6-phosphate + ADP + H(+)</text>
        <dbReference type="Rhea" id="RHEA:24952"/>
        <dbReference type="ChEBI" id="CHEBI:15377"/>
        <dbReference type="ChEBI" id="CHEBI:15378"/>
        <dbReference type="ChEBI" id="CHEBI:30616"/>
        <dbReference type="ChEBI" id="CHEBI:58690"/>
        <dbReference type="ChEBI" id="CHEBI:58722"/>
        <dbReference type="ChEBI" id="CHEBI:456216"/>
        <dbReference type="EC" id="2.7.1.170"/>
    </reaction>
</comment>
<keyword evidence="3" id="KW-1185">Reference proteome</keyword>
<accession>I0IRX3</accession>
<comment type="pathway">
    <text evidence="1">Amino-sugar metabolism; 1,6-anhydro-N-acetylmuramate degradation.</text>
</comment>
<evidence type="ECO:0000256" key="1">
    <source>
        <dbReference type="HAMAP-Rule" id="MF_01270"/>
    </source>
</evidence>
<dbReference type="GO" id="GO:0016773">
    <property type="term" value="F:phosphotransferase activity, alcohol group as acceptor"/>
    <property type="evidence" value="ECO:0007669"/>
    <property type="project" value="UniProtKB-UniRule"/>
</dbReference>
<keyword evidence="1" id="KW-0547">Nucleotide-binding</keyword>
<reference evidence="3" key="2">
    <citation type="submission" date="2012-03" db="EMBL/GenBank/DDBJ databases">
        <title>The complete genome sequence of the pioneer microbe on fresh volcanic deposit, Leptospirillum ferrooxidans strain C2-3.</title>
        <authorList>
            <person name="Fujimura R."/>
            <person name="Sato Y."/>
            <person name="Nishizawa T."/>
            <person name="Nanba K."/>
            <person name="Oshima K."/>
            <person name="Hattori M."/>
            <person name="Kamijo T."/>
            <person name="Ohta H."/>
        </authorList>
    </citation>
    <scope>NUCLEOTIDE SEQUENCE [LARGE SCALE GENOMIC DNA]</scope>
    <source>
        <strain evidence="3">C2-3</strain>
    </source>
</reference>
<dbReference type="EC" id="2.7.1.170" evidence="1"/>
<comment type="pathway">
    <text evidence="1">Cell wall biogenesis; peptidoglycan recycling.</text>
</comment>
<dbReference type="GO" id="GO:0016301">
    <property type="term" value="F:kinase activity"/>
    <property type="evidence" value="ECO:0007669"/>
    <property type="project" value="UniProtKB-KW"/>
</dbReference>
<dbReference type="GO" id="GO:0005524">
    <property type="term" value="F:ATP binding"/>
    <property type="evidence" value="ECO:0007669"/>
    <property type="project" value="UniProtKB-UniRule"/>
</dbReference>
<dbReference type="InterPro" id="IPR005338">
    <property type="entry name" value="Anhydro_N_Ac-Mur_kinase"/>
</dbReference>
<dbReference type="Gene3D" id="3.30.420.40">
    <property type="match status" value="2"/>
</dbReference>
<protein>
    <recommendedName>
        <fullName evidence="1">Anhydro-N-acetylmuramic acid kinase</fullName>
        <ecNumber evidence="1">2.7.1.170</ecNumber>
    </recommendedName>
    <alternativeName>
        <fullName evidence="1">AnhMurNAc kinase</fullName>
    </alternativeName>
</protein>
<gene>
    <name evidence="1" type="primary">anmK</name>
    <name evidence="2" type="ordered locus">LFE_2350</name>
</gene>